<reference evidence="6" key="2">
    <citation type="journal article" date="2023" name="Plants (Basel)">
        <title>Annotation of the Turnera subulata (Passifloraceae) Draft Genome Reveals the S-Locus Evolved after the Divergence of Turneroideae from Passifloroideae in a Stepwise Manner.</title>
        <authorList>
            <person name="Henning P.M."/>
            <person name="Roalson E.H."/>
            <person name="Mir W."/>
            <person name="McCubbin A.G."/>
            <person name="Shore J.S."/>
        </authorList>
    </citation>
    <scope>NUCLEOTIDE SEQUENCE</scope>
    <source>
        <strain evidence="6">F60SS</strain>
    </source>
</reference>
<proteinExistence type="predicted"/>
<dbReference type="InterPro" id="IPR007657">
    <property type="entry name" value="Glycosyltransferase_61"/>
</dbReference>
<evidence type="ECO:0000259" key="5">
    <source>
        <dbReference type="Pfam" id="PF04577"/>
    </source>
</evidence>
<dbReference type="GO" id="GO:0000139">
    <property type="term" value="C:Golgi membrane"/>
    <property type="evidence" value="ECO:0007669"/>
    <property type="project" value="UniProtKB-SubCell"/>
</dbReference>
<dbReference type="GO" id="GO:0016763">
    <property type="term" value="F:pentosyltransferase activity"/>
    <property type="evidence" value="ECO:0007669"/>
    <property type="project" value="UniProtKB-ARBA"/>
</dbReference>
<dbReference type="Proteomes" id="UP001141552">
    <property type="component" value="Unassembled WGS sequence"/>
</dbReference>
<keyword evidence="3" id="KW-0808">Transferase</keyword>
<evidence type="ECO:0000256" key="1">
    <source>
        <dbReference type="ARBA" id="ARBA00004323"/>
    </source>
</evidence>
<evidence type="ECO:0000313" key="7">
    <source>
        <dbReference type="Proteomes" id="UP001141552"/>
    </source>
</evidence>
<evidence type="ECO:0000256" key="4">
    <source>
        <dbReference type="ARBA" id="ARBA00023180"/>
    </source>
</evidence>
<accession>A0A9Q0JGS8</accession>
<name>A0A9Q0JGS8_9ROSI</name>
<feature type="domain" description="Glycosyltransferase 61 catalytic" evidence="5">
    <location>
        <begin position="247"/>
        <end position="340"/>
    </location>
</feature>
<dbReference type="PANTHER" id="PTHR20961:SF86">
    <property type="entry name" value="GLYCOSYLTRANSFERASE FAMILY 61 PROTEIN"/>
    <property type="match status" value="1"/>
</dbReference>
<dbReference type="OrthoDB" id="529273at2759"/>
<evidence type="ECO:0000256" key="3">
    <source>
        <dbReference type="ARBA" id="ARBA00022679"/>
    </source>
</evidence>
<keyword evidence="4" id="KW-0325">Glycoprotein</keyword>
<dbReference type="InterPro" id="IPR049625">
    <property type="entry name" value="Glyco_transf_61_cat"/>
</dbReference>
<gene>
    <name evidence="6" type="ORF">Tsubulata_039242</name>
</gene>
<evidence type="ECO:0000256" key="2">
    <source>
        <dbReference type="ARBA" id="ARBA00022676"/>
    </source>
</evidence>
<comment type="subcellular location">
    <subcellularLocation>
        <location evidence="1">Golgi apparatus membrane</location>
        <topology evidence="1">Single-pass type II membrane protein</topology>
    </subcellularLocation>
</comment>
<sequence length="442" mass="49351">MVFFGEGTLIIKWISAYDGGAVSPVLPELSGPITCNFSNKDYDICSMNGPALLDPMTSTFFTMIPTPTNIMTTAPSDHLAEVKIRPYPRKTDKSAMSKAKELTLVTSSNPPKSSSCGIMHSSPALIFSVGGYTGNFFHQFNEGFIPLYLTIHSFFPDRDVILVITDLKDWWAKKYADLFPHLTSHPIINMDNQTTTHCFPSSIVGLIKHGHLVIDPELLPYPKTTLLDFNTFLRNALGGDDDEHGTGRVLESYYNKPADQKRRRPRLVLVNRKGGVGREISNLVQVLNAIEEVGFQVIVFEPKRDAPVGDAYKLLQSSEAMLAVHGAAMTHLLLLRPGMVLGEIVPIGTDWLSKTFYEKPAKALGLEYIKYKVSFQESSLADKYQPSDLVIKDPPGFTSGNWIKARVYMKTQNVKLDIPRFKKLFLEEAYDKAKRLLGLKES</sequence>
<evidence type="ECO:0000313" key="6">
    <source>
        <dbReference type="EMBL" id="KAJ4840105.1"/>
    </source>
</evidence>
<dbReference type="AlphaFoldDB" id="A0A9Q0JGS8"/>
<comment type="caution">
    <text evidence="6">The sequence shown here is derived from an EMBL/GenBank/DDBJ whole genome shotgun (WGS) entry which is preliminary data.</text>
</comment>
<reference evidence="6" key="1">
    <citation type="submission" date="2022-02" db="EMBL/GenBank/DDBJ databases">
        <authorList>
            <person name="Henning P.M."/>
            <person name="McCubbin A.G."/>
            <person name="Shore J.S."/>
        </authorList>
    </citation>
    <scope>NUCLEOTIDE SEQUENCE</scope>
    <source>
        <strain evidence="6">F60SS</strain>
        <tissue evidence="6">Leaves</tissue>
    </source>
</reference>
<dbReference type="EMBL" id="JAKUCV010003117">
    <property type="protein sequence ID" value="KAJ4840105.1"/>
    <property type="molecule type" value="Genomic_DNA"/>
</dbReference>
<keyword evidence="2" id="KW-0328">Glycosyltransferase</keyword>
<organism evidence="6 7">
    <name type="scientific">Turnera subulata</name>
    <dbReference type="NCBI Taxonomy" id="218843"/>
    <lineage>
        <taxon>Eukaryota</taxon>
        <taxon>Viridiplantae</taxon>
        <taxon>Streptophyta</taxon>
        <taxon>Embryophyta</taxon>
        <taxon>Tracheophyta</taxon>
        <taxon>Spermatophyta</taxon>
        <taxon>Magnoliopsida</taxon>
        <taxon>eudicotyledons</taxon>
        <taxon>Gunneridae</taxon>
        <taxon>Pentapetalae</taxon>
        <taxon>rosids</taxon>
        <taxon>fabids</taxon>
        <taxon>Malpighiales</taxon>
        <taxon>Passifloraceae</taxon>
        <taxon>Turnera</taxon>
    </lineage>
</organism>
<protein>
    <recommendedName>
        <fullName evidence="5">Glycosyltransferase 61 catalytic domain-containing protein</fullName>
    </recommendedName>
</protein>
<dbReference type="PANTHER" id="PTHR20961">
    <property type="entry name" value="GLYCOSYLTRANSFERASE"/>
    <property type="match status" value="1"/>
</dbReference>
<dbReference type="Pfam" id="PF04577">
    <property type="entry name" value="Glyco_transf_61"/>
    <property type="match status" value="1"/>
</dbReference>
<keyword evidence="7" id="KW-1185">Reference proteome</keyword>